<gene>
    <name evidence="1" type="ORF">TNCT_215971</name>
</gene>
<name>A0A8X6I919_TRICU</name>
<dbReference type="Proteomes" id="UP000887116">
    <property type="component" value="Unassembled WGS sequence"/>
</dbReference>
<accession>A0A8X6I919</accession>
<evidence type="ECO:0000313" key="2">
    <source>
        <dbReference type="Proteomes" id="UP000887116"/>
    </source>
</evidence>
<reference evidence="1" key="1">
    <citation type="submission" date="2020-07" db="EMBL/GenBank/DDBJ databases">
        <title>Multicomponent nature underlies the extraordinary mechanical properties of spider dragline silk.</title>
        <authorList>
            <person name="Kono N."/>
            <person name="Nakamura H."/>
            <person name="Mori M."/>
            <person name="Yoshida Y."/>
            <person name="Ohtoshi R."/>
            <person name="Malay A.D."/>
            <person name="Moran D.A.P."/>
            <person name="Tomita M."/>
            <person name="Numata K."/>
            <person name="Arakawa K."/>
        </authorList>
    </citation>
    <scope>NUCLEOTIDE SEQUENCE</scope>
</reference>
<dbReference type="AlphaFoldDB" id="A0A8X6I919"/>
<evidence type="ECO:0000313" key="1">
    <source>
        <dbReference type="EMBL" id="GFR00375.1"/>
    </source>
</evidence>
<keyword evidence="2" id="KW-1185">Reference proteome</keyword>
<proteinExistence type="predicted"/>
<organism evidence="1 2">
    <name type="scientific">Trichonephila clavata</name>
    <name type="common">Joro spider</name>
    <name type="synonym">Nephila clavata</name>
    <dbReference type="NCBI Taxonomy" id="2740835"/>
    <lineage>
        <taxon>Eukaryota</taxon>
        <taxon>Metazoa</taxon>
        <taxon>Ecdysozoa</taxon>
        <taxon>Arthropoda</taxon>
        <taxon>Chelicerata</taxon>
        <taxon>Arachnida</taxon>
        <taxon>Araneae</taxon>
        <taxon>Araneomorphae</taxon>
        <taxon>Entelegynae</taxon>
        <taxon>Araneoidea</taxon>
        <taxon>Nephilidae</taxon>
        <taxon>Trichonephila</taxon>
    </lineage>
</organism>
<comment type="caution">
    <text evidence="1">The sequence shown here is derived from an EMBL/GenBank/DDBJ whole genome shotgun (WGS) entry which is preliminary data.</text>
</comment>
<sequence>MPGTGETGAAYYCQEFQGYSVVGALLSNYDGEVDAIHSAVSQNVLKIVITLRKQSLRLILKPPFETSPVTLKQIVRELLIAGKN</sequence>
<dbReference type="EMBL" id="BMAO01025115">
    <property type="protein sequence ID" value="GFR00375.1"/>
    <property type="molecule type" value="Genomic_DNA"/>
</dbReference>
<protein>
    <submittedName>
        <fullName evidence="1">Uncharacterized protein</fullName>
    </submittedName>
</protein>
<dbReference type="OrthoDB" id="6641255at2759"/>